<comment type="similarity">
    <text evidence="2 10">Belongs to the GSP K family.</text>
</comment>
<evidence type="ECO:0000313" key="15">
    <source>
        <dbReference type="Proteomes" id="UP000648722"/>
    </source>
</evidence>
<evidence type="ECO:0000256" key="7">
    <source>
        <dbReference type="ARBA" id="ARBA00022927"/>
    </source>
</evidence>
<evidence type="ECO:0000259" key="12">
    <source>
        <dbReference type="Pfam" id="PF03934"/>
    </source>
</evidence>
<sequence length="328" mass="35849">MNVRRENSERGAALITALMVVAFMAAVSVSLVEMMRSHLQRTSVIEDRLQAAAYLDGAVSYGEVLIARFAGDADQRFTPAGPWDGEARIFPLDNGEMAARVRDRNNCLNINALHTHGGDGEADRLAAARMRALLAALDVAPGDAESLIAQAADWIDPDRMPRPGGAEDETYLARSEPFRAANQPFTELAELRLLPVMTRALYVRIAPYLCALPVSIQPPVNVNTLRGDEAVLITAITEGTVSVQAAQQALFRRPTTGFESLEAFWADPALALLSAEERPEAAVALRSEWFELQVSVRLGEARLSRNQTVRLDRTGQFTRLTPVQGAVW</sequence>
<evidence type="ECO:0000256" key="3">
    <source>
        <dbReference type="ARBA" id="ARBA00022448"/>
    </source>
</evidence>
<keyword evidence="9 10" id="KW-0472">Membrane</keyword>
<feature type="transmembrane region" description="Helical" evidence="11">
    <location>
        <begin position="12"/>
        <end position="32"/>
    </location>
</feature>
<dbReference type="PANTHER" id="PTHR38831:SF1">
    <property type="entry name" value="TYPE II SECRETION SYSTEM PROTEIN K-RELATED"/>
    <property type="match status" value="1"/>
</dbReference>
<feature type="domain" description="T2SS protein K first SAM-like" evidence="13">
    <location>
        <begin position="106"/>
        <end position="213"/>
    </location>
</feature>
<evidence type="ECO:0000313" key="14">
    <source>
        <dbReference type="EMBL" id="GGH04016.1"/>
    </source>
</evidence>
<dbReference type="Pfam" id="PF21687">
    <property type="entry name" value="T2SSK_1st"/>
    <property type="match status" value="1"/>
</dbReference>
<keyword evidence="4 10" id="KW-1003">Cell membrane</keyword>
<dbReference type="InterPro" id="IPR045584">
    <property type="entry name" value="Pilin-like"/>
</dbReference>
<evidence type="ECO:0000256" key="5">
    <source>
        <dbReference type="ARBA" id="ARBA00022519"/>
    </source>
</evidence>
<dbReference type="RefSeq" id="WP_188452490.1">
    <property type="nucleotide sequence ID" value="NZ_BMFS01000009.1"/>
</dbReference>
<gene>
    <name evidence="14" type="primary">xcsK</name>
    <name evidence="14" type="ORF">GCM10007420_20520</name>
</gene>
<evidence type="ECO:0000256" key="10">
    <source>
        <dbReference type="PIRNR" id="PIRNR002786"/>
    </source>
</evidence>
<comment type="subcellular location">
    <subcellularLocation>
        <location evidence="1 10">Cell inner membrane</location>
    </subcellularLocation>
</comment>
<protein>
    <recommendedName>
        <fullName evidence="10">Type II secretion system protein K</fullName>
    </recommendedName>
</protein>
<evidence type="ECO:0000259" key="13">
    <source>
        <dbReference type="Pfam" id="PF21687"/>
    </source>
</evidence>
<evidence type="ECO:0000256" key="9">
    <source>
        <dbReference type="ARBA" id="ARBA00023136"/>
    </source>
</evidence>
<feature type="domain" description="T2SS protein K second SAM-like" evidence="12">
    <location>
        <begin position="220"/>
        <end position="278"/>
    </location>
</feature>
<evidence type="ECO:0000256" key="1">
    <source>
        <dbReference type="ARBA" id="ARBA00004533"/>
    </source>
</evidence>
<keyword evidence="15" id="KW-1185">Reference proteome</keyword>
<dbReference type="PIRSF" id="PIRSF002786">
    <property type="entry name" value="XcpX"/>
    <property type="match status" value="1"/>
</dbReference>
<name>A0ABQ1XV26_9PROT</name>
<evidence type="ECO:0000256" key="8">
    <source>
        <dbReference type="ARBA" id="ARBA00022989"/>
    </source>
</evidence>
<dbReference type="InterPro" id="IPR005628">
    <property type="entry name" value="GspK"/>
</dbReference>
<comment type="caution">
    <text evidence="14">The sequence shown here is derived from an EMBL/GenBank/DDBJ whole genome shotgun (WGS) entry which is preliminary data.</text>
</comment>
<organism evidence="14 15">
    <name type="scientific">Glycocaulis albus</name>
    <dbReference type="NCBI Taxonomy" id="1382801"/>
    <lineage>
        <taxon>Bacteria</taxon>
        <taxon>Pseudomonadati</taxon>
        <taxon>Pseudomonadota</taxon>
        <taxon>Alphaproteobacteria</taxon>
        <taxon>Maricaulales</taxon>
        <taxon>Maricaulaceae</taxon>
        <taxon>Glycocaulis</taxon>
    </lineage>
</organism>
<dbReference type="Pfam" id="PF03934">
    <property type="entry name" value="T2SSK"/>
    <property type="match status" value="1"/>
</dbReference>
<keyword evidence="6 11" id="KW-0812">Transmembrane</keyword>
<dbReference type="InterPro" id="IPR049031">
    <property type="entry name" value="T2SSK_SAM-like_1st"/>
</dbReference>
<dbReference type="InterPro" id="IPR038072">
    <property type="entry name" value="GspK_central_sf"/>
</dbReference>
<dbReference type="SUPFAM" id="SSF54523">
    <property type="entry name" value="Pili subunits"/>
    <property type="match status" value="1"/>
</dbReference>
<reference evidence="15" key="1">
    <citation type="journal article" date="2019" name="Int. J. Syst. Evol. Microbiol.">
        <title>The Global Catalogue of Microorganisms (GCM) 10K type strain sequencing project: providing services to taxonomists for standard genome sequencing and annotation.</title>
        <authorList>
            <consortium name="The Broad Institute Genomics Platform"/>
            <consortium name="The Broad Institute Genome Sequencing Center for Infectious Disease"/>
            <person name="Wu L."/>
            <person name="Ma J."/>
        </authorList>
    </citation>
    <scope>NUCLEOTIDE SEQUENCE [LARGE SCALE GENOMIC DNA]</scope>
    <source>
        <strain evidence="15">CGMCC 1.12766</strain>
    </source>
</reference>
<evidence type="ECO:0000256" key="11">
    <source>
        <dbReference type="SAM" id="Phobius"/>
    </source>
</evidence>
<dbReference type="Proteomes" id="UP000648722">
    <property type="component" value="Unassembled WGS sequence"/>
</dbReference>
<evidence type="ECO:0000256" key="2">
    <source>
        <dbReference type="ARBA" id="ARBA00007246"/>
    </source>
</evidence>
<dbReference type="InterPro" id="IPR049179">
    <property type="entry name" value="T2SSK_SAM-like_2nd"/>
</dbReference>
<keyword evidence="7" id="KW-0653">Protein transport</keyword>
<dbReference type="Gene3D" id="1.10.40.60">
    <property type="entry name" value="EpsJ-like"/>
    <property type="match status" value="2"/>
</dbReference>
<dbReference type="NCBIfam" id="NF037980">
    <property type="entry name" value="T2SS_GspK"/>
    <property type="match status" value="1"/>
</dbReference>
<dbReference type="EMBL" id="BMFS01000009">
    <property type="protein sequence ID" value="GGH04016.1"/>
    <property type="molecule type" value="Genomic_DNA"/>
</dbReference>
<dbReference type="Gene3D" id="3.30.1300.30">
    <property type="entry name" value="GSPII I/J protein-like"/>
    <property type="match status" value="1"/>
</dbReference>
<evidence type="ECO:0000256" key="6">
    <source>
        <dbReference type="ARBA" id="ARBA00022692"/>
    </source>
</evidence>
<dbReference type="SUPFAM" id="SSF158544">
    <property type="entry name" value="GspK insert domain-like"/>
    <property type="match status" value="2"/>
</dbReference>
<dbReference type="PANTHER" id="PTHR38831">
    <property type="entry name" value="TYPE II SECRETION SYSTEM PROTEIN K"/>
    <property type="match status" value="1"/>
</dbReference>
<evidence type="ECO:0000256" key="4">
    <source>
        <dbReference type="ARBA" id="ARBA00022475"/>
    </source>
</evidence>
<keyword evidence="3 10" id="KW-0813">Transport</keyword>
<accession>A0ABQ1XV26</accession>
<keyword evidence="8 11" id="KW-1133">Transmembrane helix</keyword>
<keyword evidence="5 10" id="KW-0997">Cell inner membrane</keyword>
<proteinExistence type="inferred from homology"/>